<dbReference type="SUPFAM" id="SSF54928">
    <property type="entry name" value="RNA-binding domain, RBD"/>
    <property type="match status" value="1"/>
</dbReference>
<feature type="compositionally biased region" description="Pro residues" evidence="2">
    <location>
        <begin position="196"/>
        <end position="210"/>
    </location>
</feature>
<feature type="region of interest" description="Disordered" evidence="2">
    <location>
        <begin position="229"/>
        <end position="295"/>
    </location>
</feature>
<dbReference type="PANTHER" id="PTHR23295">
    <property type="entry name" value="NUCLEAR RECEPTOR COACTIVATOR 5-RELATED"/>
    <property type="match status" value="1"/>
</dbReference>
<dbReference type="PANTHER" id="PTHR23295:SF6">
    <property type="entry name" value="NEOSIN, ISOFORM A"/>
    <property type="match status" value="1"/>
</dbReference>
<dbReference type="SMART" id="SM00360">
    <property type="entry name" value="RRM"/>
    <property type="match status" value="1"/>
</dbReference>
<dbReference type="InterPro" id="IPR012677">
    <property type="entry name" value="Nucleotide-bd_a/b_plait_sf"/>
</dbReference>
<feature type="domain" description="RRM" evidence="3">
    <location>
        <begin position="117"/>
        <end position="189"/>
    </location>
</feature>
<feature type="region of interest" description="Disordered" evidence="2">
    <location>
        <begin position="535"/>
        <end position="567"/>
    </location>
</feature>
<name>A0AA89BXT1_PINIB</name>
<feature type="region of interest" description="Disordered" evidence="2">
    <location>
        <begin position="191"/>
        <end position="211"/>
    </location>
</feature>
<feature type="compositionally biased region" description="Basic and acidic residues" evidence="2">
    <location>
        <begin position="257"/>
        <end position="295"/>
    </location>
</feature>
<comment type="caution">
    <text evidence="4">The sequence shown here is derived from an EMBL/GenBank/DDBJ whole genome shotgun (WGS) entry which is preliminary data.</text>
</comment>
<dbReference type="Pfam" id="PF00076">
    <property type="entry name" value="RRM_1"/>
    <property type="match status" value="1"/>
</dbReference>
<keyword evidence="5" id="KW-1185">Reference proteome</keyword>
<dbReference type="GO" id="GO:0003723">
    <property type="term" value="F:RNA binding"/>
    <property type="evidence" value="ECO:0007669"/>
    <property type="project" value="UniProtKB-UniRule"/>
</dbReference>
<dbReference type="AlphaFoldDB" id="A0AA89BXT1"/>
<evidence type="ECO:0000313" key="5">
    <source>
        <dbReference type="Proteomes" id="UP001186944"/>
    </source>
</evidence>
<reference evidence="4" key="1">
    <citation type="submission" date="2019-08" db="EMBL/GenBank/DDBJ databases">
        <title>The improved chromosome-level genome for the pearl oyster Pinctada fucata martensii using PacBio sequencing and Hi-C.</title>
        <authorList>
            <person name="Zheng Z."/>
        </authorList>
    </citation>
    <scope>NUCLEOTIDE SEQUENCE</scope>
    <source>
        <strain evidence="4">ZZ-2019</strain>
        <tissue evidence="4">Adductor muscle</tissue>
    </source>
</reference>
<dbReference type="InterPro" id="IPR036621">
    <property type="entry name" value="Anticodon-bd_dom_sf"/>
</dbReference>
<gene>
    <name evidence="4" type="ORF">FSP39_021183</name>
</gene>
<dbReference type="Gene3D" id="3.30.70.330">
    <property type="match status" value="1"/>
</dbReference>
<feature type="compositionally biased region" description="Basic residues" evidence="2">
    <location>
        <begin position="29"/>
        <end position="100"/>
    </location>
</feature>
<keyword evidence="1" id="KW-0694">RNA-binding</keyword>
<dbReference type="InterPro" id="IPR000504">
    <property type="entry name" value="RRM_dom"/>
</dbReference>
<feature type="compositionally biased region" description="Basic residues" evidence="2">
    <location>
        <begin position="1"/>
        <end position="11"/>
    </location>
</feature>
<dbReference type="CDD" id="cd12341">
    <property type="entry name" value="RRM_hnRNPC_like"/>
    <property type="match status" value="1"/>
</dbReference>
<evidence type="ECO:0000256" key="1">
    <source>
        <dbReference type="PROSITE-ProRule" id="PRU00176"/>
    </source>
</evidence>
<sequence>MGARSRSRSRSPRVDQFGRIVIRDNSRSPSRHRSPRRRRTPPRRYSRSRSRDRHRRSRSRSHSRSYRSHSRTSSRRRSRSSSRHRHYRPRRSRSRSRSRSPRITSYTNANSEDLLKSRVFIGNLPIDKITKPELETMFSKYGKILGLSIHEKGFGFVQFESEDDAQEAVKNENGGLLKSKKLDVKMALEGRKKMPPRPSPGVPRTSPPPAAGGAYDRWVIYVYQPAPAERGERERSPVRAADPYEDRYRDPYGAPPPRREDPYYADPYRRPPPPEDPYYDRYRDDPYGRYRRDPYADPYRDPYYRDYPPYEAPPRKAPPPDCEIVILNNTLRNYGEFVERKLKALTLVVTLSVITEDKTIPQVIEESSKKGCLFAIVINSQNETHQSLTVNILHGTPQEHRNMPVEDAMTLISRSFETYVQKEREKAAPPPERAPPAPAPAAARTLPPFLPPTSDIAYLLNLLADNRQLTTEELDKVIIYLRERRDKLYESEGRRPPAEAAGYSAVEHNKNDPAHLQQEQQELQAKILSILNNPEKAGEPKAAGPPGRPGMPMGNGAQPQAGGQGGMSSLINFDNPSVQKALDNLIQSGPNLLKNINPQQAAGVLQQAQGEVKREAQHAGYGHPQHPQHAQHPGHPQHPQHAQHPGHPQHPQHAQHPHAQHPQHAAHLAQAQHPVAQAQRPMYAHPQGAQPRAQIQPAARRPY</sequence>
<dbReference type="Proteomes" id="UP001186944">
    <property type="component" value="Unassembled WGS sequence"/>
</dbReference>
<dbReference type="Gene3D" id="3.40.50.800">
    <property type="entry name" value="Anticodon-binding domain"/>
    <property type="match status" value="1"/>
</dbReference>
<feature type="compositionally biased region" description="Low complexity" evidence="2">
    <location>
        <begin position="686"/>
        <end position="703"/>
    </location>
</feature>
<feature type="region of interest" description="Disordered" evidence="2">
    <location>
        <begin position="604"/>
        <end position="703"/>
    </location>
</feature>
<protein>
    <recommendedName>
        <fullName evidence="3">RRM domain-containing protein</fullName>
    </recommendedName>
</protein>
<dbReference type="EMBL" id="VSWD01000012">
    <property type="protein sequence ID" value="KAK3086625.1"/>
    <property type="molecule type" value="Genomic_DNA"/>
</dbReference>
<dbReference type="PROSITE" id="PS50102">
    <property type="entry name" value="RRM"/>
    <property type="match status" value="1"/>
</dbReference>
<evidence type="ECO:0000256" key="2">
    <source>
        <dbReference type="SAM" id="MobiDB-lite"/>
    </source>
</evidence>
<feature type="compositionally biased region" description="Low complexity" evidence="2">
    <location>
        <begin position="540"/>
        <end position="561"/>
    </location>
</feature>
<proteinExistence type="predicted"/>
<organism evidence="4 5">
    <name type="scientific">Pinctada imbricata</name>
    <name type="common">Atlantic pearl-oyster</name>
    <name type="synonym">Pinctada martensii</name>
    <dbReference type="NCBI Taxonomy" id="66713"/>
    <lineage>
        <taxon>Eukaryota</taxon>
        <taxon>Metazoa</taxon>
        <taxon>Spiralia</taxon>
        <taxon>Lophotrochozoa</taxon>
        <taxon>Mollusca</taxon>
        <taxon>Bivalvia</taxon>
        <taxon>Autobranchia</taxon>
        <taxon>Pteriomorphia</taxon>
        <taxon>Pterioida</taxon>
        <taxon>Pterioidea</taxon>
        <taxon>Pteriidae</taxon>
        <taxon>Pinctada</taxon>
    </lineage>
</organism>
<feature type="compositionally biased region" description="Basic and acidic residues" evidence="2">
    <location>
        <begin position="229"/>
        <end position="250"/>
    </location>
</feature>
<dbReference type="InterPro" id="IPR035979">
    <property type="entry name" value="RBD_domain_sf"/>
</dbReference>
<dbReference type="InterPro" id="IPR052600">
    <property type="entry name" value="Nuc_rcpt_coact/corep"/>
</dbReference>
<dbReference type="SUPFAM" id="SSF52954">
    <property type="entry name" value="Class II aaRS ABD-related"/>
    <property type="match status" value="1"/>
</dbReference>
<evidence type="ECO:0000313" key="4">
    <source>
        <dbReference type="EMBL" id="KAK3086625.1"/>
    </source>
</evidence>
<evidence type="ECO:0000259" key="3">
    <source>
        <dbReference type="PROSITE" id="PS50102"/>
    </source>
</evidence>
<feature type="region of interest" description="Disordered" evidence="2">
    <location>
        <begin position="1"/>
        <end position="109"/>
    </location>
</feature>
<feature type="compositionally biased region" description="Low complexity" evidence="2">
    <location>
        <begin position="662"/>
        <end position="679"/>
    </location>
</feature>
<accession>A0AA89BXT1</accession>
<feature type="compositionally biased region" description="Low complexity" evidence="2">
    <location>
        <begin position="622"/>
        <end position="652"/>
    </location>
</feature>